<protein>
    <submittedName>
        <fullName evidence="2">Uncharacterized protein</fullName>
    </submittedName>
</protein>
<keyword evidence="1" id="KW-0732">Signal</keyword>
<name>A0AAE3VIF6_9BACT</name>
<dbReference type="Proteomes" id="UP001238163">
    <property type="component" value="Unassembled WGS sequence"/>
</dbReference>
<proteinExistence type="predicted"/>
<reference evidence="2" key="1">
    <citation type="submission" date="2023-07" db="EMBL/GenBank/DDBJ databases">
        <title>Genomic Encyclopedia of Type Strains, Phase IV (KMG-IV): sequencing the most valuable type-strain genomes for metagenomic binning, comparative biology and taxonomic classification.</title>
        <authorList>
            <person name="Goeker M."/>
        </authorList>
    </citation>
    <scope>NUCLEOTIDE SEQUENCE</scope>
    <source>
        <strain evidence="2">DSM 24202</strain>
    </source>
</reference>
<evidence type="ECO:0000313" key="2">
    <source>
        <dbReference type="EMBL" id="MDQ0291005.1"/>
    </source>
</evidence>
<dbReference type="AlphaFoldDB" id="A0AAE3VIF6"/>
<evidence type="ECO:0000256" key="1">
    <source>
        <dbReference type="SAM" id="SignalP"/>
    </source>
</evidence>
<dbReference type="EMBL" id="JAUSVL010000001">
    <property type="protein sequence ID" value="MDQ0291005.1"/>
    <property type="molecule type" value="Genomic_DNA"/>
</dbReference>
<organism evidence="2 3">
    <name type="scientific">Oligosphaera ethanolica</name>
    <dbReference type="NCBI Taxonomy" id="760260"/>
    <lineage>
        <taxon>Bacteria</taxon>
        <taxon>Pseudomonadati</taxon>
        <taxon>Lentisphaerota</taxon>
        <taxon>Oligosphaeria</taxon>
        <taxon>Oligosphaerales</taxon>
        <taxon>Oligosphaeraceae</taxon>
        <taxon>Oligosphaera</taxon>
    </lineage>
</organism>
<feature type="signal peptide" evidence="1">
    <location>
        <begin position="1"/>
        <end position="24"/>
    </location>
</feature>
<dbReference type="RefSeq" id="WP_307263167.1">
    <property type="nucleotide sequence ID" value="NZ_JAUSVL010000001.1"/>
</dbReference>
<sequence>MKHTCIIPLILILAFITCSCSHNPAVFTVGKRTNIGFDPGQLTANVSWTDGLNIVDVPRENSSWELEVDEGMGLQFDPATNTLKGVRKISRKTGVQITGYLVDLAVAAPEAAEAYIKQAAELQTVDGVKLSPHLVTLPLPQSNGTGITKLTLAKLKEWVSSDTTITSVPEGLNMSLEDWKWLVAAYRECPECLGLTAEEEAALKAATGK</sequence>
<feature type="chain" id="PRO_5042123611" evidence="1">
    <location>
        <begin position="25"/>
        <end position="209"/>
    </location>
</feature>
<dbReference type="PROSITE" id="PS51257">
    <property type="entry name" value="PROKAR_LIPOPROTEIN"/>
    <property type="match status" value="1"/>
</dbReference>
<accession>A0AAE3VIF6</accession>
<gene>
    <name evidence="2" type="ORF">J3R75_003112</name>
</gene>
<keyword evidence="3" id="KW-1185">Reference proteome</keyword>
<evidence type="ECO:0000313" key="3">
    <source>
        <dbReference type="Proteomes" id="UP001238163"/>
    </source>
</evidence>
<comment type="caution">
    <text evidence="2">The sequence shown here is derived from an EMBL/GenBank/DDBJ whole genome shotgun (WGS) entry which is preliminary data.</text>
</comment>